<feature type="active site" description="Nucleophile" evidence="7">
    <location>
        <position position="182"/>
    </location>
</feature>
<evidence type="ECO:0000256" key="2">
    <source>
        <dbReference type="ARBA" id="ARBA00022729"/>
    </source>
</evidence>
<dbReference type="GO" id="GO:0016788">
    <property type="term" value="F:hydrolase activity, acting on ester bonds"/>
    <property type="evidence" value="ECO:0007669"/>
    <property type="project" value="InterPro"/>
</dbReference>
<keyword evidence="2" id="KW-0732">Signal</keyword>
<dbReference type="Gene3D" id="3.40.50.1820">
    <property type="entry name" value="alpha/beta hydrolase"/>
    <property type="match status" value="1"/>
</dbReference>
<keyword evidence="3" id="KW-0378">Hydrolase</keyword>
<evidence type="ECO:0000256" key="1">
    <source>
        <dbReference type="ARBA" id="ARBA00010701"/>
    </source>
</evidence>
<accession>A0A1E1VXS8</accession>
<feature type="active site" description="Charge relay system" evidence="7">
    <location>
        <position position="390"/>
    </location>
</feature>
<keyword evidence="8" id="KW-0812">Transmembrane</keyword>
<evidence type="ECO:0000259" key="9">
    <source>
        <dbReference type="Pfam" id="PF00561"/>
    </source>
</evidence>
<dbReference type="InterPro" id="IPR000073">
    <property type="entry name" value="AB_hydrolase_1"/>
</dbReference>
<feature type="domain" description="AB hydrolase-1" evidence="9">
    <location>
        <begin position="89"/>
        <end position="384"/>
    </location>
</feature>
<evidence type="ECO:0000256" key="8">
    <source>
        <dbReference type="SAM" id="Phobius"/>
    </source>
</evidence>
<dbReference type="Pfam" id="PF00561">
    <property type="entry name" value="Abhydrolase_1"/>
    <property type="match status" value="1"/>
</dbReference>
<dbReference type="EMBL" id="GDQN01011518">
    <property type="protein sequence ID" value="JAT79536.1"/>
    <property type="molecule type" value="Transcribed_RNA"/>
</dbReference>
<dbReference type="InterPro" id="IPR029058">
    <property type="entry name" value="AB_hydrolase_fold"/>
</dbReference>
<dbReference type="InterPro" id="IPR025483">
    <property type="entry name" value="Lipase_euk"/>
</dbReference>
<dbReference type="SUPFAM" id="SSF53474">
    <property type="entry name" value="alpha/beta-Hydrolases"/>
    <property type="match status" value="1"/>
</dbReference>
<proteinExistence type="inferred from homology"/>
<keyword evidence="5" id="KW-0443">Lipid metabolism</keyword>
<evidence type="ECO:0000256" key="6">
    <source>
        <dbReference type="ARBA" id="ARBA00023180"/>
    </source>
</evidence>
<keyword evidence="6" id="KW-0325">Glycoprotein</keyword>
<evidence type="ECO:0000313" key="10">
    <source>
        <dbReference type="EMBL" id="JAT79536.1"/>
    </source>
</evidence>
<evidence type="ECO:0000256" key="5">
    <source>
        <dbReference type="ARBA" id="ARBA00023098"/>
    </source>
</evidence>
<sequence length="415" mass="47358">FWHDWTYVATMDFTNCTFIHGILIFLCVGCVQNKRKLKKNVNDISESNSDLHLNSLQLLKRYGYPSERHSVVTDDGYIVNLFRIPRRGPPVLLVHGIGDSSDCWLVLGPTNSLAFLLSDAGFDVWLYNARGNKYSKGHARNLSSKQYWNFSYEEMGSQDLPATIDYILRATSQTKLSYVGFSQGTTIFLVMCSMRPEYNDKIKHAILLAPVAWLSHLKFPFIDILTQNLEQLTALAENIGLYELFSENPALNLYHAQVCNISSPAKVLCDLEYYFSYGLKNISNLPVDRLPVIASHIPAGSSAKTFVHFMQGYVSKRFQRYHYYGGGKNTDTFGSPEPPEYNVSQVSAPVTLMCSEVDWFSGYEDVQTLRKFLPNIVNYVMYNKNMDFTHLKFVFGARVKALINDPVIRLLRYLE</sequence>
<organism evidence="10">
    <name type="scientific">Pectinophora gossypiella</name>
    <name type="common">Cotton pink bollworm</name>
    <name type="synonym">Depressaria gossypiella</name>
    <dbReference type="NCBI Taxonomy" id="13191"/>
    <lineage>
        <taxon>Eukaryota</taxon>
        <taxon>Metazoa</taxon>
        <taxon>Ecdysozoa</taxon>
        <taxon>Arthropoda</taxon>
        <taxon>Hexapoda</taxon>
        <taxon>Insecta</taxon>
        <taxon>Pterygota</taxon>
        <taxon>Neoptera</taxon>
        <taxon>Endopterygota</taxon>
        <taxon>Lepidoptera</taxon>
        <taxon>Glossata</taxon>
        <taxon>Ditrysia</taxon>
        <taxon>Gelechioidea</taxon>
        <taxon>Gelechiidae</taxon>
        <taxon>Apatetrinae</taxon>
        <taxon>Pectinophora</taxon>
    </lineage>
</organism>
<dbReference type="PIRSF" id="PIRSF000862">
    <property type="entry name" value="Steryl_ester_lip"/>
    <property type="match status" value="1"/>
</dbReference>
<comment type="similarity">
    <text evidence="1">Belongs to the AB hydrolase superfamily. Lipase family.</text>
</comment>
<dbReference type="OrthoDB" id="9974421at2759"/>
<name>A0A1E1VXS8_PECGO</name>
<dbReference type="FunFam" id="3.40.50.1820:FF:000057">
    <property type="entry name" value="Lipase"/>
    <property type="match status" value="1"/>
</dbReference>
<feature type="non-terminal residue" evidence="10">
    <location>
        <position position="1"/>
    </location>
</feature>
<keyword evidence="8" id="KW-0472">Membrane</keyword>
<feature type="active site" description="Charge relay system" evidence="7">
    <location>
        <position position="358"/>
    </location>
</feature>
<dbReference type="PANTHER" id="PTHR11005">
    <property type="entry name" value="LYSOSOMAL ACID LIPASE-RELATED"/>
    <property type="match status" value="1"/>
</dbReference>
<keyword evidence="8" id="KW-1133">Transmembrane helix</keyword>
<keyword evidence="4" id="KW-0442">Lipid degradation</keyword>
<dbReference type="GO" id="GO:0016042">
    <property type="term" value="P:lipid catabolic process"/>
    <property type="evidence" value="ECO:0007669"/>
    <property type="project" value="UniProtKB-KW"/>
</dbReference>
<evidence type="ECO:0000256" key="4">
    <source>
        <dbReference type="ARBA" id="ARBA00022963"/>
    </source>
</evidence>
<protein>
    <recommendedName>
        <fullName evidence="9">AB hydrolase-1 domain-containing protein</fullName>
    </recommendedName>
</protein>
<reference evidence="10" key="1">
    <citation type="submission" date="2015-09" db="EMBL/GenBank/DDBJ databases">
        <title>De novo assembly of Pectinophora gossypiella (Pink Bollworm) gut transcriptome.</title>
        <authorList>
            <person name="Tassone E.E."/>
        </authorList>
    </citation>
    <scope>NUCLEOTIDE SEQUENCE</scope>
</reference>
<dbReference type="AlphaFoldDB" id="A0A1E1VXS8"/>
<gene>
    <name evidence="10" type="ORF">g.19577</name>
</gene>
<evidence type="ECO:0000256" key="3">
    <source>
        <dbReference type="ARBA" id="ARBA00022801"/>
    </source>
</evidence>
<evidence type="ECO:0000256" key="7">
    <source>
        <dbReference type="PIRSR" id="PIRSR000862-1"/>
    </source>
</evidence>
<feature type="transmembrane region" description="Helical" evidence="8">
    <location>
        <begin position="12"/>
        <end position="31"/>
    </location>
</feature>